<name>A0ABX2CW72_9CYAN</name>
<dbReference type="PROSITE" id="PS50175">
    <property type="entry name" value="ASP_PROT_RETROV"/>
    <property type="match status" value="1"/>
</dbReference>
<dbReference type="EMBL" id="SRRZ01000036">
    <property type="protein sequence ID" value="NQE34647.1"/>
    <property type="molecule type" value="Genomic_DNA"/>
</dbReference>
<organism evidence="3 4">
    <name type="scientific">Microcoleus asticus IPMA8</name>
    <dbReference type="NCBI Taxonomy" id="2563858"/>
    <lineage>
        <taxon>Bacteria</taxon>
        <taxon>Bacillati</taxon>
        <taxon>Cyanobacteriota</taxon>
        <taxon>Cyanophyceae</taxon>
        <taxon>Oscillatoriophycideae</taxon>
        <taxon>Oscillatoriales</taxon>
        <taxon>Microcoleaceae</taxon>
        <taxon>Microcoleus</taxon>
        <taxon>Microcoleus asticus</taxon>
    </lineage>
</organism>
<keyword evidence="4" id="KW-1185">Reference proteome</keyword>
<keyword evidence="1" id="KW-0378">Hydrolase</keyword>
<dbReference type="Gene3D" id="2.40.70.10">
    <property type="entry name" value="Acid Proteases"/>
    <property type="match status" value="1"/>
</dbReference>
<gene>
    <name evidence="3" type="ORF">E5S67_02375</name>
</gene>
<evidence type="ECO:0000313" key="3">
    <source>
        <dbReference type="EMBL" id="NQE34647.1"/>
    </source>
</evidence>
<accession>A0ABX2CW72</accession>
<dbReference type="SUPFAM" id="SSF50630">
    <property type="entry name" value="Acid proteases"/>
    <property type="match status" value="1"/>
</dbReference>
<sequence>MAKVILKRIWRSGIVSVAVLAAVGSVGGGELHSHSQGAAFSTIPKKPGLLTKNLGFQVIPQPETKVMTLVSDVRAQQLDRTLTAGSGAATGNVYSQFRRGPSNPGARPPAAGNQKVFQAKIKRRAGGTPVIDVVFNGNNTFEMIVDTGASGTLITQRMATALQVKPVRTVRAGIADGSVVEFPIGMVRSIRVGGAAIQNVEVAIAKQMEIGLLGHDFFGNYDVKIKKDVVEFYVR</sequence>
<proteinExistence type="predicted"/>
<dbReference type="CDD" id="cd05483">
    <property type="entry name" value="retropepsin_like_bacteria"/>
    <property type="match status" value="1"/>
</dbReference>
<reference evidence="3 4" key="1">
    <citation type="journal article" date="2020" name="Sci. Rep.">
        <title>A novel cyanobacterial geosmin producer, revising GeoA distribution and dispersion patterns in Bacteria.</title>
        <authorList>
            <person name="Churro C."/>
            <person name="Semedo-Aguiar A.P."/>
            <person name="Silva A.D."/>
            <person name="Pereira-Leal J.B."/>
            <person name="Leite R.B."/>
        </authorList>
    </citation>
    <scope>NUCLEOTIDE SEQUENCE [LARGE SCALE GENOMIC DNA]</scope>
    <source>
        <strain evidence="3 4">IPMA8</strain>
    </source>
</reference>
<dbReference type="InterPro" id="IPR021109">
    <property type="entry name" value="Peptidase_aspartic_dom_sf"/>
</dbReference>
<evidence type="ECO:0000313" key="4">
    <source>
        <dbReference type="Proteomes" id="UP000702425"/>
    </source>
</evidence>
<dbReference type="InterPro" id="IPR001995">
    <property type="entry name" value="Peptidase_A2_cat"/>
</dbReference>
<evidence type="ECO:0000256" key="1">
    <source>
        <dbReference type="ARBA" id="ARBA00022801"/>
    </source>
</evidence>
<comment type="caution">
    <text evidence="3">The sequence shown here is derived from an EMBL/GenBank/DDBJ whole genome shotgun (WGS) entry which is preliminary data.</text>
</comment>
<dbReference type="InterPro" id="IPR034122">
    <property type="entry name" value="Retropepsin-like_bacterial"/>
</dbReference>
<feature type="domain" description="Peptidase A2" evidence="2">
    <location>
        <begin position="141"/>
        <end position="217"/>
    </location>
</feature>
<dbReference type="RefSeq" id="WP_172187372.1">
    <property type="nucleotide sequence ID" value="NZ_CAWPPK010000248.1"/>
</dbReference>
<dbReference type="Pfam" id="PF13975">
    <property type="entry name" value="gag-asp_proteas"/>
    <property type="match status" value="1"/>
</dbReference>
<dbReference type="Proteomes" id="UP000702425">
    <property type="component" value="Unassembled WGS sequence"/>
</dbReference>
<evidence type="ECO:0000259" key="2">
    <source>
        <dbReference type="PROSITE" id="PS50175"/>
    </source>
</evidence>
<protein>
    <recommendedName>
        <fullName evidence="2">Peptidase A2 domain-containing protein</fullName>
    </recommendedName>
</protein>